<name>A0A7Y0ERY0_9BIFI</name>
<organism evidence="2 3">
    <name type="scientific">Bifidobacterium oedipodis</name>
    <dbReference type="NCBI Taxonomy" id="2675322"/>
    <lineage>
        <taxon>Bacteria</taxon>
        <taxon>Bacillati</taxon>
        <taxon>Actinomycetota</taxon>
        <taxon>Actinomycetes</taxon>
        <taxon>Bifidobacteriales</taxon>
        <taxon>Bifidobacteriaceae</taxon>
        <taxon>Bifidobacterium</taxon>
    </lineage>
</organism>
<sequence length="229" mass="25572">MERSMMLIRTRTAAVSCLLAITTAMLLCSCAGPSERFVDAEQSVSGNQYEQLASAVLLDDAVSRAEAEQVLDAITQCLSQGGLTGEYGNNLDEYPWWQGNYGLSSRHELYQVIQDTDSREEQALMERQSQAIGQVVDTCDSYFEHVEETYMASADWERLDTAKAQGIHACFVNAQPEYAQMLPQEFDDTPGLEYLSELLTDNDFDDEANRTFAKCYQFGSADVKTYGLP</sequence>
<gene>
    <name evidence="2" type="ORF">G1C95_1413</name>
</gene>
<evidence type="ECO:0000313" key="3">
    <source>
        <dbReference type="Proteomes" id="UP000532194"/>
    </source>
</evidence>
<dbReference type="EMBL" id="JAAIII010000004">
    <property type="protein sequence ID" value="NMM94226.1"/>
    <property type="molecule type" value="Genomic_DNA"/>
</dbReference>
<keyword evidence="3" id="KW-1185">Reference proteome</keyword>
<evidence type="ECO:0000313" key="2">
    <source>
        <dbReference type="EMBL" id="NMM94226.1"/>
    </source>
</evidence>
<keyword evidence="1" id="KW-0732">Signal</keyword>
<dbReference type="PROSITE" id="PS51257">
    <property type="entry name" value="PROKAR_LIPOPROTEIN"/>
    <property type="match status" value="1"/>
</dbReference>
<proteinExistence type="predicted"/>
<protein>
    <recommendedName>
        <fullName evidence="4">Lipoprotein</fullName>
    </recommendedName>
</protein>
<feature type="signal peptide" evidence="1">
    <location>
        <begin position="1"/>
        <end position="26"/>
    </location>
</feature>
<reference evidence="2 3" key="1">
    <citation type="submission" date="2020-02" db="EMBL/GenBank/DDBJ databases">
        <title>Characterization of phylogenetic diversity of novel bifidobacterial species isolated in Czech ZOOs.</title>
        <authorList>
            <person name="Lugli G.A."/>
            <person name="Vera N.B."/>
            <person name="Ventura M."/>
        </authorList>
    </citation>
    <scope>NUCLEOTIDE SEQUENCE [LARGE SCALE GENOMIC DNA]</scope>
    <source>
        <strain evidence="2 3">DSM 109957</strain>
    </source>
</reference>
<dbReference type="Proteomes" id="UP000532194">
    <property type="component" value="Unassembled WGS sequence"/>
</dbReference>
<evidence type="ECO:0000256" key="1">
    <source>
        <dbReference type="SAM" id="SignalP"/>
    </source>
</evidence>
<dbReference type="AlphaFoldDB" id="A0A7Y0ERY0"/>
<evidence type="ECO:0008006" key="4">
    <source>
        <dbReference type="Google" id="ProtNLM"/>
    </source>
</evidence>
<feature type="chain" id="PRO_5038819725" description="Lipoprotein" evidence="1">
    <location>
        <begin position="27"/>
        <end position="229"/>
    </location>
</feature>
<dbReference type="RefSeq" id="WP_169172270.1">
    <property type="nucleotide sequence ID" value="NZ_JAAIII010000004.1"/>
</dbReference>
<comment type="caution">
    <text evidence="2">The sequence shown here is derived from an EMBL/GenBank/DDBJ whole genome shotgun (WGS) entry which is preliminary data.</text>
</comment>
<accession>A0A7Y0ERY0</accession>